<evidence type="ECO:0000259" key="1">
    <source>
        <dbReference type="Pfam" id="PF00144"/>
    </source>
</evidence>
<comment type="caution">
    <text evidence="2">The sequence shown here is derived from an EMBL/GenBank/DDBJ whole genome shotgun (WGS) entry which is preliminary data.</text>
</comment>
<evidence type="ECO:0000313" key="3">
    <source>
        <dbReference type="Proteomes" id="UP001232156"/>
    </source>
</evidence>
<dbReference type="SUPFAM" id="SSF56601">
    <property type="entry name" value="beta-lactamase/transpeptidase-like"/>
    <property type="match status" value="1"/>
</dbReference>
<dbReference type="RefSeq" id="WP_347287230.1">
    <property type="nucleotide sequence ID" value="NZ_JAUZQE010000024.1"/>
</dbReference>
<name>A0ABU1D833_9BURK</name>
<dbReference type="InterPro" id="IPR050789">
    <property type="entry name" value="Diverse_Enzym_Activities"/>
</dbReference>
<dbReference type="EMBL" id="JAUZQE010000024">
    <property type="protein sequence ID" value="MDR4126412.1"/>
    <property type="molecule type" value="Genomic_DNA"/>
</dbReference>
<dbReference type="Gene3D" id="3.40.710.10">
    <property type="entry name" value="DD-peptidase/beta-lactamase superfamily"/>
    <property type="match status" value="1"/>
</dbReference>
<dbReference type="InterPro" id="IPR012338">
    <property type="entry name" value="Beta-lactam/transpept-like"/>
</dbReference>
<keyword evidence="3" id="KW-1185">Reference proteome</keyword>
<reference evidence="2 3" key="1">
    <citation type="submission" date="2023-08" db="EMBL/GenBank/DDBJ databases">
        <title>Alcaligenaceae gen. nov., a novel taxon isolated from the sludge of Yixing Pesticide Factory.</title>
        <authorList>
            <person name="Ruan L."/>
        </authorList>
    </citation>
    <scope>NUCLEOTIDE SEQUENCE [LARGE SCALE GENOMIC DNA]</scope>
    <source>
        <strain evidence="2 3">LG-2</strain>
    </source>
</reference>
<sequence length="622" mass="67792">MERSPLRRPVPICRRRFLQASAAGALLPWLPACSESSDASLRFTDTIAWGRKTLRENMQAAPDAAAVSVALLWQDQIVWQEAFGFASLTESRPATIHTRFNVGSVSKVLAGLCGVMLHEAGLIHLDTPVAEYLPRFRMLGSGYRRITSRHLLSHSSGLPGTNVRGVFTFEPFPAYSADTEAGLAHFHIKHPPGQTAVYCNDGFTLFEQVVLAVTGLTYPEFVRTRILEPLGMHESGFLVQRPPAGDFAHPVLNGRQYPLEIVNAYATGGLSSTPGDMLKLARMFIEGGTLAGQRIVSADGIAEMAREQNPDAPLNPSPEWRWGLGWDAVRQPALDTAGVLGWQKNGGTAFFQTEFFVVPDARIALLVTGNNGYQPLQVAEGIVLRALHESHHIKALPTKVDTTPAAPATPPDPSGLTGLYASGAAPIKVMAGPNGSLVLSQWHGNAWQPMNAADGRYTFRADGWWWAETGEHPSYRFQEMAAEEDGTIVHYQYLIRRIPWGTGYHYTTMPAGQRLQPREPLPATWQARLGTTWQFVNDAPDSVQQVLGDAPVTLGALPELPGYVLYDGAQLLVPINEQRAGMSVRVPVSDGRDLVELEFTTDAAGPLMRIGTAIYRPAVTPA</sequence>
<proteinExistence type="predicted"/>
<dbReference type="PANTHER" id="PTHR43283:SF18">
    <property type="match status" value="1"/>
</dbReference>
<dbReference type="InterPro" id="IPR006311">
    <property type="entry name" value="TAT_signal"/>
</dbReference>
<evidence type="ECO:0000313" key="2">
    <source>
        <dbReference type="EMBL" id="MDR4126412.1"/>
    </source>
</evidence>
<feature type="domain" description="Beta-lactamase-related" evidence="1">
    <location>
        <begin position="55"/>
        <end position="374"/>
    </location>
</feature>
<dbReference type="GO" id="GO:0016787">
    <property type="term" value="F:hydrolase activity"/>
    <property type="evidence" value="ECO:0007669"/>
    <property type="project" value="UniProtKB-KW"/>
</dbReference>
<gene>
    <name evidence="2" type="ORF">Q8947_10520</name>
</gene>
<dbReference type="Pfam" id="PF00144">
    <property type="entry name" value="Beta-lactamase"/>
    <property type="match status" value="1"/>
</dbReference>
<dbReference type="InterPro" id="IPR001466">
    <property type="entry name" value="Beta-lactam-related"/>
</dbReference>
<organism evidence="2 3">
    <name type="scientific">Yanghanlia caeni</name>
    <dbReference type="NCBI Taxonomy" id="3064283"/>
    <lineage>
        <taxon>Bacteria</taxon>
        <taxon>Pseudomonadati</taxon>
        <taxon>Pseudomonadota</taxon>
        <taxon>Betaproteobacteria</taxon>
        <taxon>Burkholderiales</taxon>
        <taxon>Alcaligenaceae</taxon>
        <taxon>Yanghanlia</taxon>
    </lineage>
</organism>
<keyword evidence="2" id="KW-0378">Hydrolase</keyword>
<dbReference type="EC" id="3.1.1.103" evidence="2"/>
<accession>A0ABU1D833</accession>
<protein>
    <submittedName>
        <fullName evidence="2">Serine hydrolase domain-containing protein</fullName>
        <ecNumber evidence="2">3.1.1.103</ecNumber>
    </submittedName>
</protein>
<dbReference type="PROSITE" id="PS51318">
    <property type="entry name" value="TAT"/>
    <property type="match status" value="1"/>
</dbReference>
<dbReference type="Proteomes" id="UP001232156">
    <property type="component" value="Unassembled WGS sequence"/>
</dbReference>
<dbReference type="PANTHER" id="PTHR43283">
    <property type="entry name" value="BETA-LACTAMASE-RELATED"/>
    <property type="match status" value="1"/>
</dbReference>